<dbReference type="AlphaFoldDB" id="A0AAV4TB13"/>
<evidence type="ECO:0000313" key="3">
    <source>
        <dbReference type="Proteomes" id="UP001054837"/>
    </source>
</evidence>
<evidence type="ECO:0000256" key="1">
    <source>
        <dbReference type="SAM" id="MobiDB-lite"/>
    </source>
</evidence>
<proteinExistence type="predicted"/>
<accession>A0AAV4TB13</accession>
<organism evidence="2 3">
    <name type="scientific">Caerostris darwini</name>
    <dbReference type="NCBI Taxonomy" id="1538125"/>
    <lineage>
        <taxon>Eukaryota</taxon>
        <taxon>Metazoa</taxon>
        <taxon>Ecdysozoa</taxon>
        <taxon>Arthropoda</taxon>
        <taxon>Chelicerata</taxon>
        <taxon>Arachnida</taxon>
        <taxon>Araneae</taxon>
        <taxon>Araneomorphae</taxon>
        <taxon>Entelegynae</taxon>
        <taxon>Araneoidea</taxon>
        <taxon>Araneidae</taxon>
        <taxon>Caerostris</taxon>
    </lineage>
</organism>
<name>A0AAV4TB13_9ARAC</name>
<protein>
    <submittedName>
        <fullName evidence="2">Uncharacterized protein</fullName>
    </submittedName>
</protein>
<dbReference type="Proteomes" id="UP001054837">
    <property type="component" value="Unassembled WGS sequence"/>
</dbReference>
<comment type="caution">
    <text evidence="2">The sequence shown here is derived from an EMBL/GenBank/DDBJ whole genome shotgun (WGS) entry which is preliminary data.</text>
</comment>
<dbReference type="EMBL" id="BPLQ01009034">
    <property type="protein sequence ID" value="GIY41133.1"/>
    <property type="molecule type" value="Genomic_DNA"/>
</dbReference>
<keyword evidence="3" id="KW-1185">Reference proteome</keyword>
<gene>
    <name evidence="2" type="ORF">CDAR_603681</name>
</gene>
<sequence>MYDGKEDAPLSIFPPEKEHSTSPITAVGVFIRRTANFPTKDVQNSFVFALSFHHLFCSRPAKITQARNGNRCCSPPIGCCAVKG</sequence>
<evidence type="ECO:0000313" key="2">
    <source>
        <dbReference type="EMBL" id="GIY41133.1"/>
    </source>
</evidence>
<reference evidence="2 3" key="1">
    <citation type="submission" date="2021-06" db="EMBL/GenBank/DDBJ databases">
        <title>Caerostris darwini draft genome.</title>
        <authorList>
            <person name="Kono N."/>
            <person name="Arakawa K."/>
        </authorList>
    </citation>
    <scope>NUCLEOTIDE SEQUENCE [LARGE SCALE GENOMIC DNA]</scope>
</reference>
<feature type="region of interest" description="Disordered" evidence="1">
    <location>
        <begin position="1"/>
        <end position="20"/>
    </location>
</feature>